<accession>A0A835IP82</accession>
<organism evidence="2 3">
    <name type="scientific">Coptis chinensis</name>
    <dbReference type="NCBI Taxonomy" id="261450"/>
    <lineage>
        <taxon>Eukaryota</taxon>
        <taxon>Viridiplantae</taxon>
        <taxon>Streptophyta</taxon>
        <taxon>Embryophyta</taxon>
        <taxon>Tracheophyta</taxon>
        <taxon>Spermatophyta</taxon>
        <taxon>Magnoliopsida</taxon>
        <taxon>Ranunculales</taxon>
        <taxon>Ranunculaceae</taxon>
        <taxon>Coptidoideae</taxon>
        <taxon>Coptis</taxon>
    </lineage>
</organism>
<feature type="chain" id="PRO_5032786425" description="PAR1 protein" evidence="1">
    <location>
        <begin position="29"/>
        <end position="194"/>
    </location>
</feature>
<dbReference type="EMBL" id="JADFTS010000002">
    <property type="protein sequence ID" value="KAF9621390.1"/>
    <property type="molecule type" value="Genomic_DNA"/>
</dbReference>
<evidence type="ECO:0000256" key="1">
    <source>
        <dbReference type="SAM" id="SignalP"/>
    </source>
</evidence>
<evidence type="ECO:0000313" key="3">
    <source>
        <dbReference type="Proteomes" id="UP000631114"/>
    </source>
</evidence>
<dbReference type="PANTHER" id="PTHR33649:SF4">
    <property type="entry name" value="PAR1 PROTEIN"/>
    <property type="match status" value="1"/>
</dbReference>
<dbReference type="PANTHER" id="PTHR33649">
    <property type="entry name" value="PAR1 PROTEIN"/>
    <property type="match status" value="1"/>
</dbReference>
<dbReference type="AlphaFoldDB" id="A0A835IP82"/>
<feature type="signal peptide" evidence="1">
    <location>
        <begin position="1"/>
        <end position="28"/>
    </location>
</feature>
<keyword evidence="3" id="KW-1185">Reference proteome</keyword>
<evidence type="ECO:0008006" key="4">
    <source>
        <dbReference type="Google" id="ProtNLM"/>
    </source>
</evidence>
<dbReference type="OrthoDB" id="772928at2759"/>
<proteinExistence type="predicted"/>
<gene>
    <name evidence="2" type="ORF">IFM89_020589</name>
</gene>
<comment type="caution">
    <text evidence="2">The sequence shown here is derived from an EMBL/GenBank/DDBJ whole genome shotgun (WGS) entry which is preliminary data.</text>
</comment>
<dbReference type="InterPro" id="IPR009489">
    <property type="entry name" value="PAR1"/>
</dbReference>
<reference evidence="2 3" key="1">
    <citation type="submission" date="2020-10" db="EMBL/GenBank/DDBJ databases">
        <title>The Coptis chinensis genome and diversification of protoberbering-type alkaloids.</title>
        <authorList>
            <person name="Wang B."/>
            <person name="Shu S."/>
            <person name="Song C."/>
            <person name="Liu Y."/>
        </authorList>
    </citation>
    <scope>NUCLEOTIDE SEQUENCE [LARGE SCALE GENOMIC DNA]</scope>
    <source>
        <strain evidence="2">HL-2020</strain>
        <tissue evidence="2">Leaf</tissue>
    </source>
</reference>
<name>A0A835IP82_9MAGN</name>
<dbReference type="Proteomes" id="UP000631114">
    <property type="component" value="Unassembled WGS sequence"/>
</dbReference>
<evidence type="ECO:0000313" key="2">
    <source>
        <dbReference type="EMBL" id="KAF9621390.1"/>
    </source>
</evidence>
<dbReference type="Pfam" id="PF06521">
    <property type="entry name" value="PAR1"/>
    <property type="match status" value="1"/>
</dbReference>
<keyword evidence="1" id="KW-0732">Signal</keyword>
<protein>
    <recommendedName>
        <fullName evidence="4">PAR1 protein</fullName>
    </recommendedName>
</protein>
<sequence length="194" mass="20782">MNSIPMASSTFYLAIFFSVSIFLHGALGEIVCEDLPKGLCAFSIASSGKRCVLEKYASKNGEVEYMCKTSEVMVEKMAEWIESDECVKSCGVDRNAVGISSDSLLEPQATSKLCASDCYQNCPNIVDLYFNLAAGEGVFLPDLCEAQRTNPRRAMIELLSSGVAAGPATSELYAEPPVGSSTVIGDAPEPAYFI</sequence>